<keyword evidence="3" id="KW-1185">Reference proteome</keyword>
<comment type="caution">
    <text evidence="2">The sequence shown here is derived from an EMBL/GenBank/DDBJ whole genome shotgun (WGS) entry which is preliminary data.</text>
</comment>
<protein>
    <submittedName>
        <fullName evidence="2">Uncharacterized protein</fullName>
    </submittedName>
</protein>
<evidence type="ECO:0000313" key="2">
    <source>
        <dbReference type="EMBL" id="KAK7113875.1"/>
    </source>
</evidence>
<accession>A0AAN9C3N4</accession>
<keyword evidence="1" id="KW-1133">Transmembrane helix</keyword>
<sequence>MFCDFVDGSNKTVWHYFWYNCTFPETTTAATTEPVTSPPCDCKTACRANLTEEQIQARLQKIKDDLLVDSTKLSATIRKKQSAKDSRPSAVTTGSFGVAIVVLVFGFIISADVISLFQWLSQRFTGGN</sequence>
<organism evidence="2 3">
    <name type="scientific">Littorina saxatilis</name>
    <dbReference type="NCBI Taxonomy" id="31220"/>
    <lineage>
        <taxon>Eukaryota</taxon>
        <taxon>Metazoa</taxon>
        <taxon>Spiralia</taxon>
        <taxon>Lophotrochozoa</taxon>
        <taxon>Mollusca</taxon>
        <taxon>Gastropoda</taxon>
        <taxon>Caenogastropoda</taxon>
        <taxon>Littorinimorpha</taxon>
        <taxon>Littorinoidea</taxon>
        <taxon>Littorinidae</taxon>
        <taxon>Littorina</taxon>
    </lineage>
</organism>
<dbReference type="AlphaFoldDB" id="A0AAN9C3N4"/>
<gene>
    <name evidence="2" type="ORF">V1264_000036</name>
</gene>
<dbReference type="Proteomes" id="UP001374579">
    <property type="component" value="Unassembled WGS sequence"/>
</dbReference>
<keyword evidence="1" id="KW-0812">Transmembrane</keyword>
<name>A0AAN9C3N4_9CAEN</name>
<evidence type="ECO:0000313" key="3">
    <source>
        <dbReference type="Proteomes" id="UP001374579"/>
    </source>
</evidence>
<evidence type="ECO:0000256" key="1">
    <source>
        <dbReference type="SAM" id="Phobius"/>
    </source>
</evidence>
<dbReference type="EMBL" id="JBAMIC010000001">
    <property type="protein sequence ID" value="KAK7113875.1"/>
    <property type="molecule type" value="Genomic_DNA"/>
</dbReference>
<proteinExistence type="predicted"/>
<reference evidence="2 3" key="1">
    <citation type="submission" date="2024-02" db="EMBL/GenBank/DDBJ databases">
        <title>Chromosome-scale genome assembly of the rough periwinkle Littorina saxatilis.</title>
        <authorList>
            <person name="De Jode A."/>
            <person name="Faria R."/>
            <person name="Formenti G."/>
            <person name="Sims Y."/>
            <person name="Smith T.P."/>
            <person name="Tracey A."/>
            <person name="Wood J.M.D."/>
            <person name="Zagrodzka Z.B."/>
            <person name="Johannesson K."/>
            <person name="Butlin R.K."/>
            <person name="Leder E.H."/>
        </authorList>
    </citation>
    <scope>NUCLEOTIDE SEQUENCE [LARGE SCALE GENOMIC DNA]</scope>
    <source>
        <strain evidence="2">Snail1</strain>
        <tissue evidence="2">Muscle</tissue>
    </source>
</reference>
<feature type="transmembrane region" description="Helical" evidence="1">
    <location>
        <begin position="96"/>
        <end position="120"/>
    </location>
</feature>
<keyword evidence="1" id="KW-0472">Membrane</keyword>